<dbReference type="GO" id="GO:0016829">
    <property type="term" value="F:lyase activity"/>
    <property type="evidence" value="ECO:0007669"/>
    <property type="project" value="UniProtKB-KW"/>
</dbReference>
<keyword evidence="2" id="KW-0456">Lyase</keyword>
<gene>
    <name evidence="3" type="ORF">IAA83_02310</name>
</gene>
<dbReference type="Pfam" id="PF01969">
    <property type="entry name" value="Ni_insertion"/>
    <property type="match status" value="1"/>
</dbReference>
<evidence type="ECO:0000313" key="4">
    <source>
        <dbReference type="Proteomes" id="UP000886741"/>
    </source>
</evidence>
<evidence type="ECO:0000256" key="1">
    <source>
        <dbReference type="ARBA" id="ARBA00022596"/>
    </source>
</evidence>
<protein>
    <submittedName>
        <fullName evidence="3">LarC family nickel insertion protein</fullName>
    </submittedName>
</protein>
<sequence>MILHLDCPMGLAGDMLLGALLALHPHREDALARLNGLGLPGIGYSVEERPQGLHAVVAVYGAEEGHEHQDAHHHHHHHTIADICHILDSLHLPAPVRDNAKAVYGLLADAESKAHGCTVEQIHFHEVGTLDAVADVVGCCLLLEELSVERVTASPVAVGGGTVRCAHGALPVPAPATAFLLEGIPTVSGPVERELCTPTGAALLRRFAADFGPRPAGTWLRTGVGLGTREFPDRVNGVTAHLGTP</sequence>
<name>A0A9D1F8F9_9FIRM</name>
<proteinExistence type="predicted"/>
<accession>A0A9D1F8F9</accession>
<dbReference type="EMBL" id="DVJJ01000041">
    <property type="protein sequence ID" value="HIS64189.1"/>
    <property type="molecule type" value="Genomic_DNA"/>
</dbReference>
<reference evidence="3" key="2">
    <citation type="journal article" date="2021" name="PeerJ">
        <title>Extensive microbial diversity within the chicken gut microbiome revealed by metagenomics and culture.</title>
        <authorList>
            <person name="Gilroy R."/>
            <person name="Ravi A."/>
            <person name="Getino M."/>
            <person name="Pursley I."/>
            <person name="Horton D.L."/>
            <person name="Alikhan N.F."/>
            <person name="Baker D."/>
            <person name="Gharbi K."/>
            <person name="Hall N."/>
            <person name="Watson M."/>
            <person name="Adriaenssens E.M."/>
            <person name="Foster-Nyarko E."/>
            <person name="Jarju S."/>
            <person name="Secka A."/>
            <person name="Antonio M."/>
            <person name="Oren A."/>
            <person name="Chaudhuri R.R."/>
            <person name="La Ragione R."/>
            <person name="Hildebrand F."/>
            <person name="Pallen M.J."/>
        </authorList>
    </citation>
    <scope>NUCLEOTIDE SEQUENCE</scope>
    <source>
        <strain evidence="3">ChiBcec16-1751</strain>
    </source>
</reference>
<reference evidence="3" key="1">
    <citation type="submission" date="2020-10" db="EMBL/GenBank/DDBJ databases">
        <authorList>
            <person name="Gilroy R."/>
        </authorList>
    </citation>
    <scope>NUCLEOTIDE SEQUENCE</scope>
    <source>
        <strain evidence="3">ChiBcec16-1751</strain>
    </source>
</reference>
<evidence type="ECO:0000313" key="3">
    <source>
        <dbReference type="EMBL" id="HIS64189.1"/>
    </source>
</evidence>
<organism evidence="3 4">
    <name type="scientific">Candidatus Avoscillospira avistercoris</name>
    <dbReference type="NCBI Taxonomy" id="2840707"/>
    <lineage>
        <taxon>Bacteria</taxon>
        <taxon>Bacillati</taxon>
        <taxon>Bacillota</taxon>
        <taxon>Clostridia</taxon>
        <taxon>Eubacteriales</taxon>
        <taxon>Oscillospiraceae</taxon>
        <taxon>Oscillospiraceae incertae sedis</taxon>
        <taxon>Candidatus Avoscillospira</taxon>
    </lineage>
</organism>
<dbReference type="InterPro" id="IPR002822">
    <property type="entry name" value="Ni_insertion"/>
</dbReference>
<keyword evidence="1" id="KW-0533">Nickel</keyword>
<dbReference type="PANTHER" id="PTHR36566:SF1">
    <property type="entry name" value="PYRIDINIUM-3,5-BISTHIOCARBOXYLIC ACID MONONUCLEOTIDE NICKEL INSERTION PROTEIN"/>
    <property type="match status" value="1"/>
</dbReference>
<comment type="caution">
    <text evidence="3">The sequence shown here is derived from an EMBL/GenBank/DDBJ whole genome shotgun (WGS) entry which is preliminary data.</text>
</comment>
<dbReference type="AlphaFoldDB" id="A0A9D1F8F9"/>
<dbReference type="Proteomes" id="UP000886741">
    <property type="component" value="Unassembled WGS sequence"/>
</dbReference>
<dbReference type="PANTHER" id="PTHR36566">
    <property type="entry name" value="NICKEL INSERTION PROTEIN-RELATED"/>
    <property type="match status" value="1"/>
</dbReference>
<evidence type="ECO:0000256" key="2">
    <source>
        <dbReference type="ARBA" id="ARBA00023239"/>
    </source>
</evidence>